<evidence type="ECO:0000313" key="2">
    <source>
        <dbReference type="Proteomes" id="UP000289269"/>
    </source>
</evidence>
<evidence type="ECO:0000313" key="1">
    <source>
        <dbReference type="EMBL" id="RWZ78010.1"/>
    </source>
</evidence>
<reference evidence="1" key="1">
    <citation type="submission" date="2019-01" db="EMBL/GenBank/DDBJ databases">
        <title>Genomic signatures and co-occurrence patterns of the ultra-small Saccharimodia (Patescibacteria phylum) suggest a symbiotic lifestyle.</title>
        <authorList>
            <person name="Lemos L."/>
            <person name="Medeiros J."/>
            <person name="Andreote F."/>
            <person name="Fernandes G."/>
            <person name="Varani A."/>
            <person name="Oliveira G."/>
            <person name="Pylro V."/>
        </authorList>
    </citation>
    <scope>NUCLEOTIDE SEQUENCE [LARGE SCALE GENOMIC DNA]</scope>
    <source>
        <strain evidence="1">AMD01</strain>
    </source>
</reference>
<organism evidence="1 2">
    <name type="scientific">Candidatus Chaera renei</name>
    <dbReference type="NCBI Taxonomy" id="2506947"/>
    <lineage>
        <taxon>Bacteria</taxon>
        <taxon>Candidatus Saccharimonadota</taxon>
        <taxon>Candidatus Saccharimonadia</taxon>
        <taxon>Candidatus Saccharimonadales</taxon>
        <taxon>Candidatus Saccharimonadaceae</taxon>
        <taxon>Candidatus Chaera</taxon>
    </lineage>
</organism>
<accession>A0A4Q0AGA2</accession>
<dbReference type="Proteomes" id="UP000289269">
    <property type="component" value="Unassembled WGS sequence"/>
</dbReference>
<sequence length="296" mass="33480">MTTGQEKLQQPEHLQRLHQAINRLNARIVPAPGYRLDINHIPLAAAPRYVQELSAAFEQKIDPGKDLHVRFGFDETSGGLRAESLRWQFQRGELSGRISRREHYYTGRIERIQNGRLSPVPDTPRPRFEPDHITELLRAYKLDPYSGGDKQPSTYRLWLAGALDASNSWSLNEEMVLPISPGRQVRLKRQAAIDTVPGGDWRSYRQALMQEESQVCLESIDASRADGSVRKGALVVSLLSYDGQPQGYSSWIETSLHYIPQTGQQTARPSRQLPRRSAGYLDDRLLGKLADILDSL</sequence>
<comment type="caution">
    <text evidence="1">The sequence shown here is derived from an EMBL/GenBank/DDBJ whole genome shotgun (WGS) entry which is preliminary data.</text>
</comment>
<keyword evidence="2" id="KW-1185">Reference proteome</keyword>
<name>A0A4Q0AGA2_9BACT</name>
<protein>
    <submittedName>
        <fullName evidence="1">Uncharacterized protein</fullName>
    </submittedName>
</protein>
<dbReference type="AlphaFoldDB" id="A0A4Q0AGA2"/>
<proteinExistence type="predicted"/>
<dbReference type="EMBL" id="SCKW01000050">
    <property type="protein sequence ID" value="RWZ78010.1"/>
    <property type="molecule type" value="Genomic_DNA"/>
</dbReference>
<gene>
    <name evidence="1" type="ORF">EOT04_03345</name>
</gene>